<evidence type="ECO:0000256" key="3">
    <source>
        <dbReference type="ARBA" id="ARBA00022804"/>
    </source>
</evidence>
<keyword evidence="2" id="KW-0945">Host-virus interaction</keyword>
<sequence length="388" mass="42676">MSYSRHHSTTRYFNEGGGGVVQYFRAIDYDVMKKVKGHYPDANNMNRDSWEYTFWESRTRTTSPSDPNPEYASNDPISVLANVTFQLQNCFIPDSDRVNNKAYGNFIGKMKDSAQNANNALEAGQSLGQIISHVQSISASVHAIKRGDVRGAAKALGVSISGSTEQRIKRRAKQAADRWLELHFGWEPLVQDIGSSIDILQGTGKSSPYTDVRLKSGASGSGSTHDGSVSIPGGNLLDTQSDSFSWTVGCRVGGVVSVENPNVAIANQMGFVNPLSVAWEAVPFSFVADWFSNVGQCLSAMTDMWGYQLHHGCTSTKAVVMYVHQYTREQVIFNPQLVKEEGYGIKFVHIYRVGHLITPVFRFTPFKGFSLARGATAISLLVQQMHGL</sequence>
<evidence type="ECO:0000313" key="9">
    <source>
        <dbReference type="EMBL" id="QDH87594.1"/>
    </source>
</evidence>
<evidence type="ECO:0000256" key="6">
    <source>
        <dbReference type="ARBA" id="ARBA00023296"/>
    </source>
</evidence>
<dbReference type="GO" id="GO:0039666">
    <property type="term" value="P:virion attachment to host cell pilus"/>
    <property type="evidence" value="ECO:0007669"/>
    <property type="project" value="UniProtKB-KW"/>
</dbReference>
<accession>A0A514D1U7</accession>
<keyword evidence="3" id="KW-1161">Viral attachment to host cell</keyword>
<comment type="similarity">
    <text evidence="7">Belongs to the Leviviricetes maturation protein family.</text>
</comment>
<dbReference type="EMBL" id="MN033497">
    <property type="protein sequence ID" value="QDH87594.1"/>
    <property type="molecule type" value="Genomic_RNA"/>
</dbReference>
<evidence type="ECO:0000256" key="5">
    <source>
        <dbReference type="ARBA" id="ARBA00023104"/>
    </source>
</evidence>
<evidence type="ECO:0000256" key="7">
    <source>
        <dbReference type="ARBA" id="ARBA00035110"/>
    </source>
</evidence>
<dbReference type="GO" id="GO:0044423">
    <property type="term" value="C:virion component"/>
    <property type="evidence" value="ECO:0007669"/>
    <property type="project" value="UniProtKB-KW"/>
</dbReference>
<keyword evidence="4" id="KW-0946">Virion</keyword>
<evidence type="ECO:0000256" key="8">
    <source>
        <dbReference type="SAM" id="MobiDB-lite"/>
    </source>
</evidence>
<proteinExistence type="inferred from homology"/>
<evidence type="ECO:0008006" key="10">
    <source>
        <dbReference type="Google" id="ProtNLM"/>
    </source>
</evidence>
<gene>
    <name evidence="9" type="ORF">H1Rhizo27823_000002</name>
</gene>
<dbReference type="InterPro" id="IPR005563">
    <property type="entry name" value="A_protein"/>
</dbReference>
<reference evidence="9" key="1">
    <citation type="submission" date="2019-05" db="EMBL/GenBank/DDBJ databases">
        <title>Metatranscriptomic reconstruction reveals RNA viruses with the potential to shape carbon cycling in soil.</title>
        <authorList>
            <person name="Starr E.P."/>
            <person name="Nuccio E."/>
            <person name="Pett-Ridge J."/>
            <person name="Banfield J.F."/>
            <person name="Firestone M.K."/>
        </authorList>
    </citation>
    <scope>NUCLEOTIDE SEQUENCE</scope>
    <source>
        <strain evidence="9">H1_Rhizo_27_scaffold_823</strain>
    </source>
</reference>
<dbReference type="Pfam" id="PF03863">
    <property type="entry name" value="Phage_mat-A"/>
    <property type="match status" value="1"/>
</dbReference>
<evidence type="ECO:0000256" key="2">
    <source>
        <dbReference type="ARBA" id="ARBA00022581"/>
    </source>
</evidence>
<protein>
    <recommendedName>
        <fullName evidence="10">Maturation</fullName>
    </recommendedName>
</protein>
<evidence type="ECO:0000256" key="1">
    <source>
        <dbReference type="ARBA" id="ARBA00004328"/>
    </source>
</evidence>
<comment type="subcellular location">
    <subcellularLocation>
        <location evidence="1">Virion</location>
    </subcellularLocation>
</comment>
<evidence type="ECO:0000256" key="4">
    <source>
        <dbReference type="ARBA" id="ARBA00022844"/>
    </source>
</evidence>
<organism evidence="9">
    <name type="scientific">Leviviridae sp</name>
    <dbReference type="NCBI Taxonomy" id="2027243"/>
    <lineage>
        <taxon>Viruses</taxon>
        <taxon>Riboviria</taxon>
        <taxon>Orthornavirae</taxon>
        <taxon>Lenarviricota</taxon>
        <taxon>Leviviricetes</taxon>
        <taxon>Norzivirales</taxon>
        <taxon>Fiersviridae</taxon>
    </lineage>
</organism>
<keyword evidence="5" id="KW-1175">Viral attachment to host cell pilus</keyword>
<feature type="region of interest" description="Disordered" evidence="8">
    <location>
        <begin position="211"/>
        <end position="234"/>
    </location>
</feature>
<keyword evidence="6" id="KW-1160">Virus entry into host cell</keyword>
<name>A0A514D1U7_9VIRU</name>